<dbReference type="Pfam" id="PF00075">
    <property type="entry name" value="RNase_H"/>
    <property type="match status" value="1"/>
</dbReference>
<dbReference type="PANTHER" id="PTHR10642">
    <property type="entry name" value="RIBONUCLEASE H1"/>
    <property type="match status" value="1"/>
</dbReference>
<evidence type="ECO:0000259" key="10">
    <source>
        <dbReference type="PROSITE" id="PS50222"/>
    </source>
</evidence>
<keyword evidence="8" id="KW-0106">Calcium</keyword>
<evidence type="ECO:0000256" key="7">
    <source>
        <dbReference type="ARBA" id="ARBA00022801"/>
    </source>
</evidence>
<dbReference type="OrthoDB" id="6625457at2759"/>
<evidence type="ECO:0000256" key="3">
    <source>
        <dbReference type="ARBA" id="ARBA00012180"/>
    </source>
</evidence>
<evidence type="ECO:0000259" key="11">
    <source>
        <dbReference type="PROSITE" id="PS50879"/>
    </source>
</evidence>
<dbReference type="EC" id="3.1.26.4" evidence="3"/>
<dbReference type="Gene3D" id="1.10.238.10">
    <property type="entry name" value="EF-hand"/>
    <property type="match status" value="2"/>
</dbReference>
<dbReference type="InterPro" id="IPR050092">
    <property type="entry name" value="RNase_H"/>
</dbReference>
<dbReference type="GO" id="GO:0003676">
    <property type="term" value="F:nucleic acid binding"/>
    <property type="evidence" value="ECO:0007669"/>
    <property type="project" value="InterPro"/>
</dbReference>
<evidence type="ECO:0000256" key="4">
    <source>
        <dbReference type="ARBA" id="ARBA00022722"/>
    </source>
</evidence>
<feature type="compositionally biased region" description="Basic residues" evidence="9">
    <location>
        <begin position="221"/>
        <end position="233"/>
    </location>
</feature>
<dbReference type="GO" id="GO:0004523">
    <property type="term" value="F:RNA-DNA hybrid ribonuclease activity"/>
    <property type="evidence" value="ECO:0007669"/>
    <property type="project" value="UniProtKB-EC"/>
</dbReference>
<comment type="similarity">
    <text evidence="2">Belongs to the RNase H family.</text>
</comment>
<accession>A0A813EG28</accession>
<dbReference type="InterPro" id="IPR011992">
    <property type="entry name" value="EF-hand-dom_pair"/>
</dbReference>
<evidence type="ECO:0000256" key="8">
    <source>
        <dbReference type="ARBA" id="ARBA00022837"/>
    </source>
</evidence>
<dbReference type="GO" id="GO:0043137">
    <property type="term" value="P:DNA replication, removal of RNA primer"/>
    <property type="evidence" value="ECO:0007669"/>
    <property type="project" value="TreeGrafter"/>
</dbReference>
<evidence type="ECO:0000256" key="2">
    <source>
        <dbReference type="ARBA" id="ARBA00005300"/>
    </source>
</evidence>
<dbReference type="InterPro" id="IPR018247">
    <property type="entry name" value="EF_Hand_1_Ca_BS"/>
</dbReference>
<reference evidence="12" key="1">
    <citation type="submission" date="2021-02" db="EMBL/GenBank/DDBJ databases">
        <authorList>
            <person name="Dougan E. K."/>
            <person name="Rhodes N."/>
            <person name="Thang M."/>
            <person name="Chan C."/>
        </authorList>
    </citation>
    <scope>NUCLEOTIDE SEQUENCE</scope>
</reference>
<keyword evidence="13" id="KW-1185">Reference proteome</keyword>
<dbReference type="PROSITE" id="PS50222">
    <property type="entry name" value="EF_HAND_2"/>
    <property type="match status" value="2"/>
</dbReference>
<keyword evidence="4" id="KW-0540">Nuclease</keyword>
<proteinExistence type="inferred from homology"/>
<dbReference type="InterPro" id="IPR000477">
    <property type="entry name" value="RT_dom"/>
</dbReference>
<dbReference type="PANTHER" id="PTHR10642:SF26">
    <property type="entry name" value="RIBONUCLEASE H1"/>
    <property type="match status" value="1"/>
</dbReference>
<evidence type="ECO:0000256" key="5">
    <source>
        <dbReference type="ARBA" id="ARBA00022723"/>
    </source>
</evidence>
<feature type="domain" description="RNase H type-1" evidence="11">
    <location>
        <begin position="1130"/>
        <end position="1286"/>
    </location>
</feature>
<dbReference type="SUPFAM" id="SSF47473">
    <property type="entry name" value="EF-hand"/>
    <property type="match status" value="2"/>
</dbReference>
<dbReference type="EMBL" id="CAJNNV010009860">
    <property type="protein sequence ID" value="CAE8597871.1"/>
    <property type="molecule type" value="Genomic_DNA"/>
</dbReference>
<organism evidence="12 13">
    <name type="scientific">Polarella glacialis</name>
    <name type="common">Dinoflagellate</name>
    <dbReference type="NCBI Taxonomy" id="89957"/>
    <lineage>
        <taxon>Eukaryota</taxon>
        <taxon>Sar</taxon>
        <taxon>Alveolata</taxon>
        <taxon>Dinophyceae</taxon>
        <taxon>Suessiales</taxon>
        <taxon>Suessiaceae</taxon>
        <taxon>Polarella</taxon>
    </lineage>
</organism>
<comment type="catalytic activity">
    <reaction evidence="1">
        <text>Endonucleolytic cleavage to 5'-phosphomonoester.</text>
        <dbReference type="EC" id="3.1.26.4"/>
    </reaction>
</comment>
<dbReference type="InterPro" id="IPR036397">
    <property type="entry name" value="RNaseH_sf"/>
</dbReference>
<evidence type="ECO:0000256" key="1">
    <source>
        <dbReference type="ARBA" id="ARBA00000077"/>
    </source>
</evidence>
<name>A0A813EG28_POLGL</name>
<evidence type="ECO:0000256" key="9">
    <source>
        <dbReference type="SAM" id="MobiDB-lite"/>
    </source>
</evidence>
<evidence type="ECO:0000313" key="12">
    <source>
        <dbReference type="EMBL" id="CAE8597871.1"/>
    </source>
</evidence>
<dbReference type="GO" id="GO:0005509">
    <property type="term" value="F:calcium ion binding"/>
    <property type="evidence" value="ECO:0007669"/>
    <property type="project" value="InterPro"/>
</dbReference>
<dbReference type="Proteomes" id="UP000654075">
    <property type="component" value="Unassembled WGS sequence"/>
</dbReference>
<keyword evidence="6" id="KW-0255">Endonuclease</keyword>
<evidence type="ECO:0000313" key="13">
    <source>
        <dbReference type="Proteomes" id="UP000654075"/>
    </source>
</evidence>
<sequence length="1910" mass="209965">MAFSSLASLPSLLSRAARRRARLTRTAVLWSRAATQDLLGVLHGSAIDSLLTSLSPSPSYGDSMSAPWTTPWNVEASSFVPGPAHYLCQAAPVISDCCNPRLPGATQPADHLPMITLTHQERLYGNKTFERLHLAHVRVRTRRNDDSFVNEPATSRAGVGKATLLADTPLRQLDEPMWFWTSPSTGVPKQQFLATGAGVRKHIETHAVSADATLDSPCLGSHHHHHKKALRKALRADKAAEQGASASADHLPLGALSLRKAMSVVDDPGVDVAAVPLFQDEVICNSLSKQKIEGLQQLFLHLDVNGEGMLNVKEIEDGLKIVGLCPIPPAREPSRAAHLQSEVEATWRKITTEALALKMIESPVTYSCSVDGVEAMLVHLRLSHAQSEHVHSRIKRVAHQEWADEQWKLGGRKIYQLIKDPSSPTCVVQGPAGLTANPTEVHAITREAWQAIWAHRQANPTVLVDLFAQFLQGAPFELQELQDQDVLVSIEKLANQVAGLDRVWPAELKSLPLRLVSMIADYFRMVERTGKWAPAFLMAKTVMLAKGDGNTDPLKQRPITVYATLYRLWASTRLRQALDWQEKWIKNSCRGFRKATRALDEAYKLSAAIEAALLSGDDAALAGLSLDLTKAFDSLDRQQVYQVLLEFGLPTQLLDPWFYCTTHVQRHFATAHGIDPVPAIAGRGFGQGDPWAILACNAIMHVWASLIESEVPGVSAMCWADDANSRTKDPSRSNQETAADLQSTVDQTARFLDLTRLEANVQKSLCWATSLPLRSLARPTTANGRVLQQKLHGRCLGAHLSFERRVHNGTQSANFQQETVLARRVRMVPLPFQAKSHIVAAVAMSKATFGTSIAYIGQNIVSKLTSAIMHGIFGPKRLMRSPELFAVFAAGVDYRAHPDFAIALSCFTDARRNILTCSSVRAAWPDAFLAAAARNNHTPLGPVTTLRRWVCRLGLEWASPWVCQRDGVAINLQEGDVGHFKHQVREVCRRMLLDRVVEKRPSLSSLCGCPDRDATVALGRKLRDNGECSILRGLLADASWTADRLYRAGKVDSQLCPFCCQCPKETPLHRFAECPAWTHIRAKHRLAPTLIEGLPDVTKQCGIAMHPAADVPFLRCAVAPTMHVVVPGKSDEEVDAWTDGASVHNGTPWARAGYGISIPAKHVEISAPLPGSHHTNNRAELLAVAVVLEVVQATVNIATDSTYVLKGCLQLLRGSTFLLGCEVANSDLWIRLHTAWRSRIDQQWGGWSIRKVKAHTDSDDVRASRISSQDHRGNTAADRLATAAAAAVAVPSPVLQRALDRKAISMRYQAAMLEIEQQVYASGWAVHSCEDNGNDSDDNEPPPMQHHVDLLSWAPQVSGVCFPVLGCLPRRRLQQFRYGEDVAYAVLAWLRSLAWPSDAAAEETVAGISYIELLCDFEAWAGRPLPDPRAGAYVWCDDFESEDRTAYERSRHLASLLASLSRWLQVPLHPGSECWTCALQSVGWRQPLQGWSQRPVLAAGAAAQELLITAFSELQDHAIESLARHKSKILQKADLLASLGPSPNHIELSDPLSQHVCDSQPLPLLPPTHPPSSQPLLSQVPPPISNCARKHTLVKTRAGFQCIVCRQQASLEDMRASACRPTVTAPPRSLSSPAELPPRPINSVPSAAPYELPESPTCESSQQVPAVRSGATMSVRHLVSKDHGSFKCQRCGERGTERTLTSALCKVKVADLRKSVIATKEQLPSVRTYHHVRWALDFMLSMWPPSIQELDTFQKFEVSGCPPGLRTGGGPFQRISGGSDQERARCLGAGPGHCQSRRIADRSGVIDYTEFLAETVDVWHFLENDILWSAFNAFDRNGEGIITMEELKLVFEQNAISSSMGRQTIVEVMTDIFSHGRSKIGIFDLLELLRLSRRSSSSLQGAHASRKSRG</sequence>
<dbReference type="PROSITE" id="PS50879">
    <property type="entry name" value="RNASE_H_1"/>
    <property type="match status" value="1"/>
</dbReference>
<dbReference type="InterPro" id="IPR002156">
    <property type="entry name" value="RNaseH_domain"/>
</dbReference>
<dbReference type="Gene3D" id="3.30.420.10">
    <property type="entry name" value="Ribonuclease H-like superfamily/Ribonuclease H"/>
    <property type="match status" value="1"/>
</dbReference>
<keyword evidence="5" id="KW-0479">Metal-binding</keyword>
<dbReference type="InterPro" id="IPR012337">
    <property type="entry name" value="RNaseH-like_sf"/>
</dbReference>
<dbReference type="SUPFAM" id="SSF53098">
    <property type="entry name" value="Ribonuclease H-like"/>
    <property type="match status" value="1"/>
</dbReference>
<dbReference type="InterPro" id="IPR002048">
    <property type="entry name" value="EF_hand_dom"/>
</dbReference>
<feature type="region of interest" description="Disordered" evidence="9">
    <location>
        <begin position="218"/>
        <end position="246"/>
    </location>
</feature>
<gene>
    <name evidence="12" type="ORF">PGLA1383_LOCUS16295</name>
</gene>
<feature type="domain" description="EF-hand" evidence="10">
    <location>
        <begin position="290"/>
        <end position="325"/>
    </location>
</feature>
<dbReference type="Pfam" id="PF00078">
    <property type="entry name" value="RVT_1"/>
    <property type="match status" value="1"/>
</dbReference>
<dbReference type="PROSITE" id="PS00018">
    <property type="entry name" value="EF_HAND_1"/>
    <property type="match status" value="2"/>
</dbReference>
<comment type="caution">
    <text evidence="12">The sequence shown here is derived from an EMBL/GenBank/DDBJ whole genome shotgun (WGS) entry which is preliminary data.</text>
</comment>
<feature type="domain" description="EF-hand" evidence="10">
    <location>
        <begin position="1822"/>
        <end position="1857"/>
    </location>
</feature>
<keyword evidence="7" id="KW-0378">Hydrolase</keyword>
<protein>
    <recommendedName>
        <fullName evidence="3">ribonuclease H</fullName>
        <ecNumber evidence="3">3.1.26.4</ecNumber>
    </recommendedName>
</protein>
<evidence type="ECO:0000256" key="6">
    <source>
        <dbReference type="ARBA" id="ARBA00022759"/>
    </source>
</evidence>